<evidence type="ECO:0000256" key="2">
    <source>
        <dbReference type="SAM" id="Coils"/>
    </source>
</evidence>
<name>A0AAW1Q9T2_9CHLO</name>
<dbReference type="AlphaFoldDB" id="A0AAW1Q9T2"/>
<dbReference type="Gene3D" id="1.20.890.10">
    <property type="entry name" value="cAMP-dependent protein kinase regulatory subunit, dimerization-anchoring domain"/>
    <property type="match status" value="1"/>
</dbReference>
<dbReference type="InterPro" id="IPR007858">
    <property type="entry name" value="Dpy-30_motif"/>
</dbReference>
<dbReference type="Proteomes" id="UP001438707">
    <property type="component" value="Unassembled WGS sequence"/>
</dbReference>
<sequence length="597" mass="61950">MVFVDSEYLQQTVGPPLAGGCAATAAARPSDPVEHLANWLLRYVSNLEAEEQLLKESAARKQLLESKEAERAAQKAASEAAITDRDAAIEALSRRTDDVWQLWQLAVELAVKHLPIGAAYVAAVADSAAGDPAAFLKEMAPAEAAPPAEAEEEAPKEAEVEGEADAAAAEALEAAAAAPAAAKQDYSKQHLEYIVSSRNQAWIGTSGLKLQRPTTAVPAEGDDEEAVAAAAATAAASLAPTLRMLDDNKSSMHIPNVLYEPATVFLKKFPKLGAYAAFGVATPEGRLQALICADTLIPAGSGRSLMQDDRDVLEAIASSATQAVQAMYEQHAAAASEPAGLPLVKSLQQQIKDLQPTTANPAEASPPEDAVEDAGEEAAAPAAAASGQTLDELTTAAASAQERLSNAKIALEAIREVLAGCIGPAISGMKTLMLAPKATYLACQAALLVLGLPSSTITPWHRCRLLITNTTLQQLIALDTANAWDADAWEAADPFLKAVATPAAQELMPQECPESCIGSMLTLLLQQMQAVHFCADAQRAAEAARAAKQRADEEAAAKAAAEAAAAAKAAEEAAALEAAQAQEGAEPPAEETGEEAE</sequence>
<feature type="coiled-coil region" evidence="2">
    <location>
        <begin position="534"/>
        <end position="564"/>
    </location>
</feature>
<feature type="region of interest" description="Disordered" evidence="3">
    <location>
        <begin position="141"/>
        <end position="166"/>
    </location>
</feature>
<evidence type="ECO:0000313" key="4">
    <source>
        <dbReference type="EMBL" id="KAK9818919.1"/>
    </source>
</evidence>
<keyword evidence="5" id="KW-1185">Reference proteome</keyword>
<evidence type="ECO:0000313" key="5">
    <source>
        <dbReference type="Proteomes" id="UP001438707"/>
    </source>
</evidence>
<dbReference type="Pfam" id="PF05186">
    <property type="entry name" value="Dpy-30"/>
    <property type="match status" value="1"/>
</dbReference>
<feature type="region of interest" description="Disordered" evidence="3">
    <location>
        <begin position="357"/>
        <end position="387"/>
    </location>
</feature>
<feature type="region of interest" description="Disordered" evidence="3">
    <location>
        <begin position="574"/>
        <end position="597"/>
    </location>
</feature>
<comment type="similarity">
    <text evidence="1">Belongs to the dpy-30 family.</text>
</comment>
<feature type="compositionally biased region" description="Low complexity" evidence="3">
    <location>
        <begin position="574"/>
        <end position="587"/>
    </location>
</feature>
<protein>
    <submittedName>
        <fullName evidence="4">Uncharacterized protein</fullName>
    </submittedName>
</protein>
<reference evidence="4 5" key="1">
    <citation type="journal article" date="2024" name="Nat. Commun.">
        <title>Phylogenomics reveals the evolutionary origins of lichenization in chlorophyte algae.</title>
        <authorList>
            <person name="Puginier C."/>
            <person name="Libourel C."/>
            <person name="Otte J."/>
            <person name="Skaloud P."/>
            <person name="Haon M."/>
            <person name="Grisel S."/>
            <person name="Petersen M."/>
            <person name="Berrin J.G."/>
            <person name="Delaux P.M."/>
            <person name="Dal Grande F."/>
            <person name="Keller J."/>
        </authorList>
    </citation>
    <scope>NUCLEOTIDE SEQUENCE [LARGE SCALE GENOMIC DNA]</scope>
    <source>
        <strain evidence="4 5">SAG 2145</strain>
    </source>
</reference>
<feature type="compositionally biased region" description="Acidic residues" evidence="3">
    <location>
        <begin position="588"/>
        <end position="597"/>
    </location>
</feature>
<comment type="caution">
    <text evidence="4">The sequence shown here is derived from an EMBL/GenBank/DDBJ whole genome shotgun (WGS) entry which is preliminary data.</text>
</comment>
<proteinExistence type="inferred from homology"/>
<organism evidence="4 5">
    <name type="scientific">Apatococcus lobatus</name>
    <dbReference type="NCBI Taxonomy" id="904363"/>
    <lineage>
        <taxon>Eukaryota</taxon>
        <taxon>Viridiplantae</taxon>
        <taxon>Chlorophyta</taxon>
        <taxon>core chlorophytes</taxon>
        <taxon>Trebouxiophyceae</taxon>
        <taxon>Chlorellales</taxon>
        <taxon>Chlorellaceae</taxon>
        <taxon>Apatococcus</taxon>
    </lineage>
</organism>
<dbReference type="PANTHER" id="PTHR23356:SF16">
    <property type="entry name" value="DPY30 DOMAIN CONTAINING 2"/>
    <property type="match status" value="1"/>
</dbReference>
<accession>A0AAW1Q9T2</accession>
<evidence type="ECO:0000256" key="3">
    <source>
        <dbReference type="SAM" id="MobiDB-lite"/>
    </source>
</evidence>
<dbReference type="InterPro" id="IPR037856">
    <property type="entry name" value="Sdc1/DPY30"/>
</dbReference>
<evidence type="ECO:0000256" key="1">
    <source>
        <dbReference type="ARBA" id="ARBA00010849"/>
    </source>
</evidence>
<dbReference type="PANTHER" id="PTHR23356">
    <property type="entry name" value="DPY30-RELATED"/>
    <property type="match status" value="1"/>
</dbReference>
<keyword evidence="2" id="KW-0175">Coiled coil</keyword>
<dbReference type="EMBL" id="JALJOS010000052">
    <property type="protein sequence ID" value="KAK9818919.1"/>
    <property type="molecule type" value="Genomic_DNA"/>
</dbReference>
<feature type="coiled-coil region" evidence="2">
    <location>
        <begin position="390"/>
        <end position="417"/>
    </location>
</feature>
<gene>
    <name evidence="4" type="ORF">WJX74_000399</name>
</gene>
<dbReference type="GO" id="GO:0048188">
    <property type="term" value="C:Set1C/COMPASS complex"/>
    <property type="evidence" value="ECO:0007669"/>
    <property type="project" value="InterPro"/>
</dbReference>